<keyword evidence="1" id="KW-0812">Transmembrane</keyword>
<proteinExistence type="predicted"/>
<keyword evidence="3" id="KW-1185">Reference proteome</keyword>
<feature type="transmembrane region" description="Helical" evidence="1">
    <location>
        <begin position="86"/>
        <end position="105"/>
    </location>
</feature>
<feature type="transmembrane region" description="Helical" evidence="1">
    <location>
        <begin position="135"/>
        <end position="161"/>
    </location>
</feature>
<protein>
    <submittedName>
        <fullName evidence="2">VC0807 family protein</fullName>
    </submittedName>
</protein>
<dbReference type="EMBL" id="JBHTIS010000386">
    <property type="protein sequence ID" value="MFD1045709.1"/>
    <property type="molecule type" value="Genomic_DNA"/>
</dbReference>
<organism evidence="2 3">
    <name type="scientific">Kibdelosporangium lantanae</name>
    <dbReference type="NCBI Taxonomy" id="1497396"/>
    <lineage>
        <taxon>Bacteria</taxon>
        <taxon>Bacillati</taxon>
        <taxon>Actinomycetota</taxon>
        <taxon>Actinomycetes</taxon>
        <taxon>Pseudonocardiales</taxon>
        <taxon>Pseudonocardiaceae</taxon>
        <taxon>Kibdelosporangium</taxon>
    </lineage>
</organism>
<evidence type="ECO:0000313" key="2">
    <source>
        <dbReference type="EMBL" id="MFD1045709.1"/>
    </source>
</evidence>
<sequence length="202" mass="21645">MKAIVGVLWDVIPPTAGYFGLRAFGVSTELALLGSTAIAALRVGLVAVRARRFDVIAGFIMAVYGLSLAATLVSGDDHVLLLRDSFTTGVLPLGFLVSCVVRRPLVFYAAKRASSPVASTDWDTRWANEPGVRHTFMVLTAGWGFGLLAEAVVRVPLIYLLPSDTMVGLSSVLQLVAIGLLVLWSVRYVKARRSGVAAKMVR</sequence>
<evidence type="ECO:0000256" key="1">
    <source>
        <dbReference type="SAM" id="Phobius"/>
    </source>
</evidence>
<name>A0ABW3M7W5_9PSEU</name>
<gene>
    <name evidence="2" type="ORF">ACFQ1S_09095</name>
</gene>
<evidence type="ECO:0000313" key="3">
    <source>
        <dbReference type="Proteomes" id="UP001597045"/>
    </source>
</evidence>
<accession>A0ABW3M7W5</accession>
<feature type="transmembrane region" description="Helical" evidence="1">
    <location>
        <begin position="167"/>
        <end position="186"/>
    </location>
</feature>
<reference evidence="3" key="1">
    <citation type="journal article" date="2019" name="Int. J. Syst. Evol. Microbiol.">
        <title>The Global Catalogue of Microorganisms (GCM) 10K type strain sequencing project: providing services to taxonomists for standard genome sequencing and annotation.</title>
        <authorList>
            <consortium name="The Broad Institute Genomics Platform"/>
            <consortium name="The Broad Institute Genome Sequencing Center for Infectious Disease"/>
            <person name="Wu L."/>
            <person name="Ma J."/>
        </authorList>
    </citation>
    <scope>NUCLEOTIDE SEQUENCE [LARGE SCALE GENOMIC DNA]</scope>
    <source>
        <strain evidence="3">JCM 31486</strain>
    </source>
</reference>
<comment type="caution">
    <text evidence="2">The sequence shown here is derived from an EMBL/GenBank/DDBJ whole genome shotgun (WGS) entry which is preliminary data.</text>
</comment>
<dbReference type="NCBIfam" id="NF041646">
    <property type="entry name" value="VC0807_fam"/>
    <property type="match status" value="1"/>
</dbReference>
<feature type="transmembrane region" description="Helical" evidence="1">
    <location>
        <begin position="30"/>
        <end position="48"/>
    </location>
</feature>
<keyword evidence="1" id="KW-0472">Membrane</keyword>
<keyword evidence="1" id="KW-1133">Transmembrane helix</keyword>
<dbReference type="Proteomes" id="UP001597045">
    <property type="component" value="Unassembled WGS sequence"/>
</dbReference>
<feature type="transmembrane region" description="Helical" evidence="1">
    <location>
        <begin position="55"/>
        <end position="74"/>
    </location>
</feature>